<evidence type="ECO:0000256" key="1">
    <source>
        <dbReference type="SAM" id="MobiDB-lite"/>
    </source>
</evidence>
<dbReference type="EMBL" id="KZ819637">
    <property type="protein sequence ID" value="PWN89030.1"/>
    <property type="molecule type" value="Genomic_DNA"/>
</dbReference>
<reference evidence="2" key="1">
    <citation type="journal article" date="2018" name="Mol. Biol. Evol.">
        <title>Broad Genomic Sampling Reveals a Smut Pathogenic Ancestry of the Fungal Clade Ustilaginomycotina.</title>
        <authorList>
            <person name="Kijpornyongpan T."/>
            <person name="Mondo S.J."/>
            <person name="Barry K."/>
            <person name="Sandor L."/>
            <person name="Lee J."/>
            <person name="Lipzen A."/>
            <person name="Pangilinan J."/>
            <person name="LaButti K."/>
            <person name="Hainaut M."/>
            <person name="Henrissat B."/>
            <person name="Grigoriev I.V."/>
            <person name="Spatafora J.W."/>
            <person name="Aime M.C."/>
        </authorList>
    </citation>
    <scope>NUCLEOTIDE SEQUENCE [LARGE SCALE GENOMIC DNA]</scope>
    <source>
        <strain evidence="2">MCA 4198</strain>
    </source>
</reference>
<dbReference type="AlphaFoldDB" id="A0A316YHK5"/>
<feature type="region of interest" description="Disordered" evidence="1">
    <location>
        <begin position="268"/>
        <end position="300"/>
    </location>
</feature>
<feature type="compositionally biased region" description="Basic and acidic residues" evidence="1">
    <location>
        <begin position="356"/>
        <end position="375"/>
    </location>
</feature>
<dbReference type="RefSeq" id="XP_025376228.1">
    <property type="nucleotide sequence ID" value="XM_025523594.1"/>
</dbReference>
<proteinExistence type="predicted"/>
<evidence type="ECO:0008006" key="4">
    <source>
        <dbReference type="Google" id="ProtNLM"/>
    </source>
</evidence>
<feature type="compositionally biased region" description="Low complexity" evidence="1">
    <location>
        <begin position="376"/>
        <end position="388"/>
    </location>
</feature>
<keyword evidence="3" id="KW-1185">Reference proteome</keyword>
<feature type="compositionally biased region" description="Basic and acidic residues" evidence="1">
    <location>
        <begin position="140"/>
        <end position="151"/>
    </location>
</feature>
<feature type="region of interest" description="Disordered" evidence="1">
    <location>
        <begin position="351"/>
        <end position="475"/>
    </location>
</feature>
<evidence type="ECO:0000313" key="3">
    <source>
        <dbReference type="Proteomes" id="UP000245768"/>
    </source>
</evidence>
<dbReference type="GeneID" id="37045510"/>
<evidence type="ECO:0000313" key="2">
    <source>
        <dbReference type="EMBL" id="PWN89030.1"/>
    </source>
</evidence>
<feature type="compositionally biased region" description="Low complexity" evidence="1">
    <location>
        <begin position="425"/>
        <end position="441"/>
    </location>
</feature>
<accession>A0A316YHK5</accession>
<dbReference type="InParanoid" id="A0A316YHK5"/>
<feature type="compositionally biased region" description="Acidic residues" evidence="1">
    <location>
        <begin position="465"/>
        <end position="475"/>
    </location>
</feature>
<feature type="region of interest" description="Disordered" evidence="1">
    <location>
        <begin position="108"/>
        <end position="220"/>
    </location>
</feature>
<gene>
    <name evidence="2" type="ORF">FA10DRAFT_280161</name>
</gene>
<feature type="compositionally biased region" description="Acidic residues" evidence="1">
    <location>
        <begin position="161"/>
        <end position="171"/>
    </location>
</feature>
<dbReference type="Proteomes" id="UP000245768">
    <property type="component" value="Unassembled WGS sequence"/>
</dbReference>
<feature type="compositionally biased region" description="Basic and acidic residues" evidence="1">
    <location>
        <begin position="389"/>
        <end position="408"/>
    </location>
</feature>
<dbReference type="OrthoDB" id="73788at2759"/>
<feature type="region of interest" description="Disordered" evidence="1">
    <location>
        <begin position="1"/>
        <end position="49"/>
    </location>
</feature>
<protein>
    <recommendedName>
        <fullName evidence="4">BSD domain-containing protein</fullName>
    </recommendedName>
</protein>
<name>A0A316YHK5_9BASI</name>
<organism evidence="2 3">
    <name type="scientific">Acaromyces ingoldii</name>
    <dbReference type="NCBI Taxonomy" id="215250"/>
    <lineage>
        <taxon>Eukaryota</taxon>
        <taxon>Fungi</taxon>
        <taxon>Dikarya</taxon>
        <taxon>Basidiomycota</taxon>
        <taxon>Ustilaginomycotina</taxon>
        <taxon>Exobasidiomycetes</taxon>
        <taxon>Exobasidiales</taxon>
        <taxon>Cryptobasidiaceae</taxon>
        <taxon>Acaromyces</taxon>
    </lineage>
</organism>
<sequence>MDSAYDPTINRVEEQPPKQADTMSIPAADKAAAAQEEGEGVGQQGADPTLEEEVKQLVGSVTSWWSGFSKKSAEQINTARAQIEKQGGLVSYARNEAAKLEAQLSEVQKQAREKAQATGEVDVDVADWGMAGVTISPRASESEGRDTDKGKGKGKGKATEGDEEEEDDEEDAAVKGTQPRNQKRAAATNADNDQGGEAIFDAENDIDEAGGAKGDATKELTPEEKALEAARQGTKVALANMQSFWERIQTNLNSDPRIKDIQKSLANTLQSVSAPASQAAGEGKKGLPEQQQQGGLASAGEALPALARTLQSRLPHLDWKESQALAKKYYAESQSAAKDWTREMGDFVGELVKIVPPEEEKPSTGETKNKQEAEPKSAATAAAAAALSDKGKGGDDKKAAAVDEKLGEETDDDFDWDREADRLETTTGPPTTSWGGSASGSEEQLASAHHGTAAASKEQQSKKDDDDEDGDSDWE</sequence>